<evidence type="ECO:0000259" key="5">
    <source>
        <dbReference type="PROSITE" id="PS51126"/>
    </source>
</evidence>
<keyword evidence="1" id="KW-0130">Cell adhesion</keyword>
<dbReference type="SMART" id="SM01132">
    <property type="entry name" value="DIL"/>
    <property type="match status" value="1"/>
</dbReference>
<keyword evidence="7" id="KW-1185">Reference proteome</keyword>
<organism evidence="6 7">
    <name type="scientific">Mytilus galloprovincialis</name>
    <name type="common">Mediterranean mussel</name>
    <dbReference type="NCBI Taxonomy" id="29158"/>
    <lineage>
        <taxon>Eukaryota</taxon>
        <taxon>Metazoa</taxon>
        <taxon>Spiralia</taxon>
        <taxon>Lophotrochozoa</taxon>
        <taxon>Mollusca</taxon>
        <taxon>Bivalvia</taxon>
        <taxon>Autobranchia</taxon>
        <taxon>Pteriomorphia</taxon>
        <taxon>Mytilida</taxon>
        <taxon>Mytiloidea</taxon>
        <taxon>Mytilidae</taxon>
        <taxon>Mytilinae</taxon>
        <taxon>Mytilus</taxon>
    </lineage>
</organism>
<dbReference type="OrthoDB" id="3908708at2759"/>
<evidence type="ECO:0000259" key="4">
    <source>
        <dbReference type="PROSITE" id="PS50200"/>
    </source>
</evidence>
<dbReference type="GO" id="GO:0007155">
    <property type="term" value="P:cell adhesion"/>
    <property type="evidence" value="ECO:0007669"/>
    <property type="project" value="UniProtKB-KW"/>
</dbReference>
<feature type="domain" description="PDZ" evidence="3">
    <location>
        <begin position="1101"/>
        <end position="1186"/>
    </location>
</feature>
<dbReference type="PROSITE" id="PS50200">
    <property type="entry name" value="RA"/>
    <property type="match status" value="1"/>
</dbReference>
<evidence type="ECO:0000256" key="2">
    <source>
        <dbReference type="SAM" id="MobiDB-lite"/>
    </source>
</evidence>
<dbReference type="Gene3D" id="3.10.20.90">
    <property type="entry name" value="Phosphatidylinositol 3-kinase Catalytic Subunit, Chain A, domain 1"/>
    <property type="match status" value="1"/>
</dbReference>
<dbReference type="Pfam" id="PF17820">
    <property type="entry name" value="PDZ_6"/>
    <property type="match status" value="1"/>
</dbReference>
<reference evidence="6" key="1">
    <citation type="submission" date="2018-11" db="EMBL/GenBank/DDBJ databases">
        <authorList>
            <person name="Alioto T."/>
            <person name="Alioto T."/>
        </authorList>
    </citation>
    <scope>NUCLEOTIDE SEQUENCE</scope>
</reference>
<dbReference type="SUPFAM" id="SSF49879">
    <property type="entry name" value="SMAD/FHA domain"/>
    <property type="match status" value="1"/>
</dbReference>
<dbReference type="PROSITE" id="PS50106">
    <property type="entry name" value="PDZ"/>
    <property type="match status" value="1"/>
</dbReference>
<dbReference type="InterPro" id="IPR000159">
    <property type="entry name" value="RA_dom"/>
</dbReference>
<feature type="domain" description="Ras-associating" evidence="4">
    <location>
        <begin position="74"/>
        <end position="185"/>
    </location>
</feature>
<dbReference type="GO" id="GO:0051020">
    <property type="term" value="F:GTPase binding"/>
    <property type="evidence" value="ECO:0007669"/>
    <property type="project" value="TreeGrafter"/>
</dbReference>
<dbReference type="InterPro" id="IPR002710">
    <property type="entry name" value="Dilute_dom"/>
</dbReference>
<dbReference type="InterPro" id="IPR008984">
    <property type="entry name" value="SMAD_FHA_dom_sf"/>
</dbReference>
<dbReference type="SUPFAM" id="SSF54236">
    <property type="entry name" value="Ubiquitin-like"/>
    <property type="match status" value="1"/>
</dbReference>
<accession>A0A8B6BHH8</accession>
<evidence type="ECO:0000256" key="1">
    <source>
        <dbReference type="ARBA" id="ARBA00022889"/>
    </source>
</evidence>
<dbReference type="InterPro" id="IPR029071">
    <property type="entry name" value="Ubiquitin-like_domsf"/>
</dbReference>
<comment type="caution">
    <text evidence="6">The sequence shown here is derived from an EMBL/GenBank/DDBJ whole genome shotgun (WGS) entry which is preliminary data.</text>
</comment>
<dbReference type="AlphaFoldDB" id="A0A8B6BHH8"/>
<dbReference type="EMBL" id="UYJE01000177">
    <property type="protein sequence ID" value="VDH90868.1"/>
    <property type="molecule type" value="Genomic_DNA"/>
</dbReference>
<dbReference type="InterPro" id="IPR036034">
    <property type="entry name" value="PDZ_sf"/>
</dbReference>
<protein>
    <submittedName>
        <fullName evidence="6">Uncharacterized protein</fullName>
    </submittedName>
</protein>
<evidence type="ECO:0000313" key="6">
    <source>
        <dbReference type="EMBL" id="VDH90868.1"/>
    </source>
</evidence>
<dbReference type="Pfam" id="PF00498">
    <property type="entry name" value="FHA"/>
    <property type="match status" value="1"/>
</dbReference>
<dbReference type="PANTHER" id="PTHR16027:SF9">
    <property type="entry name" value="RAS-ASSOCIATING AND DILUTE DOMAIN-CONTAINING PROTEIN"/>
    <property type="match status" value="1"/>
</dbReference>
<dbReference type="SMART" id="SM00228">
    <property type="entry name" value="PDZ"/>
    <property type="match status" value="1"/>
</dbReference>
<dbReference type="InterPro" id="IPR041489">
    <property type="entry name" value="PDZ_6"/>
</dbReference>
<dbReference type="PANTHER" id="PTHR16027">
    <property type="entry name" value="DILUTE DOMAIN-CONTAINING PROTEIN YPR089W"/>
    <property type="match status" value="1"/>
</dbReference>
<dbReference type="PROSITE" id="PS51126">
    <property type="entry name" value="DILUTE"/>
    <property type="match status" value="1"/>
</dbReference>
<dbReference type="SUPFAM" id="SSF50156">
    <property type="entry name" value="PDZ domain-like"/>
    <property type="match status" value="1"/>
</dbReference>
<name>A0A8B6BHH8_MYTGA</name>
<dbReference type="InterPro" id="IPR001478">
    <property type="entry name" value="PDZ"/>
</dbReference>
<gene>
    <name evidence="6" type="ORF">MGAL_10B058285</name>
</gene>
<dbReference type="Gene3D" id="2.60.200.20">
    <property type="match status" value="1"/>
</dbReference>
<sequence>MFERMEPYDWKRSRIPRDLEYMGDVSDTDYEIYSPVSLFFEEREIRRTVIYQGRKRKVFVDDNCASELSTDHLSPGVLKIFGETIVPGVEYKSVLASFRSTAQELVKQALDRYDVPQEKHVDYFLCDVVGQVNSQSDETDHRHCSKWQTKCCRMLSDHDRPLLLQNFWRPADGLSRRYELRRKTDFSNCIEGDDTSGLNENARKISISKLRPGAIPYEPHHHRRDKYSDDLNLNANIRSQSWVAKKYECNKVINSLDLDINLASNGLKSPQLQQRQKLLELPPSSVNLRPFLLTIRGFDVKKDPLCHTICSKNVLICNNKTSTSDSQRIVLHAPDIQPRHCYLHLKRISNPSERQSYNYTVEVQGTPTSTVLINGYPVTNRTTLHAGDILSLGQYYIFLFKDFSLGHDIPLQLPWLGTEDVFDESSRQYSSSFSNSQRDFTSGLPQNVVPPLPLSQEDNVSISTMESTGERFRFAYSREKEEDLMKAICAIVKQDSLGFPLAPAYLYSMCIEYSCKRFDLHHIRNLLLRILGIVRESVGEISKSLSEQKFNCGLVRNKRNSSVTEDFLKYTVRWMSNCVQLILFLRKHNFKLPFVGRKLSDDDPQSAFRNLATGLEEIVVFCFQQAIYAITKALYGLLGSVLDRNPFTESDTISKSNGMSKITSVFDAVLRLTNSQQLHHDVLKQIFMYLFFFCSTSIFNKLFAEDSGPLYYNWTAGVRIRTNLGQIEDWAQRNGFEEEFAQVSEKLLTAAEFLSTSKSLLLKFDWMKLKTNFQPLNEAQLYHLVCGYDNGDKSPPSSWLPSPEDRHQANMKEDIPLEMTAHPPFLIPQDNGCIDLIHPPDEQAFWKMFKELHPVYGVTEDDSDSGFSPSNTPRFSSNFPKPELQNSFFNTPDGNRSDTEVFRYLSQNEEHNSLTNMSTVAHRNLNLNGDTTYSTDISTGAKKQFYKLSYESDTNSTPKTSTPSSPKHPPSSKRQESINRRLDLLITNNNLNVPENFQNGITPIEDAAPPLPPRSYKFPSSPTSPHQLTNGSLSLSANSISLKKQLAHEFEDEDPLGRENLAQVNRQIYESLGQMSPTNSKPPLVPVLGTTVKSANNPVFSVGITKGDKGLGLGLIDGLYTPLRLAGIYIRKVLPGSPAADIGRIQVGDRLLCVNGKSIVGADYQSAMKLIRAAGEQLTLLVAKGNESIATKISSSSC</sequence>
<dbReference type="InterPro" id="IPR000253">
    <property type="entry name" value="FHA_dom"/>
</dbReference>
<dbReference type="CDD" id="cd17116">
    <property type="entry name" value="RA_Radil_like"/>
    <property type="match status" value="1"/>
</dbReference>
<dbReference type="Pfam" id="PF01843">
    <property type="entry name" value="DIL"/>
    <property type="match status" value="1"/>
</dbReference>
<proteinExistence type="predicted"/>
<feature type="region of interest" description="Disordered" evidence="2">
    <location>
        <begin position="860"/>
        <end position="882"/>
    </location>
</feature>
<dbReference type="Proteomes" id="UP000596742">
    <property type="component" value="Unassembled WGS sequence"/>
</dbReference>
<feature type="compositionally biased region" description="Low complexity" evidence="2">
    <location>
        <begin position="956"/>
        <end position="965"/>
    </location>
</feature>
<dbReference type="SMART" id="SM00314">
    <property type="entry name" value="RA"/>
    <property type="match status" value="1"/>
</dbReference>
<feature type="domain" description="Dilute" evidence="5">
    <location>
        <begin position="561"/>
        <end position="809"/>
    </location>
</feature>
<feature type="region of interest" description="Disordered" evidence="2">
    <location>
        <begin position="951"/>
        <end position="976"/>
    </location>
</feature>
<feature type="compositionally biased region" description="Polar residues" evidence="2">
    <location>
        <begin position="865"/>
        <end position="882"/>
    </location>
</feature>
<evidence type="ECO:0000259" key="3">
    <source>
        <dbReference type="PROSITE" id="PS50106"/>
    </source>
</evidence>
<evidence type="ECO:0000313" key="7">
    <source>
        <dbReference type="Proteomes" id="UP000596742"/>
    </source>
</evidence>
<dbReference type="Pfam" id="PF00788">
    <property type="entry name" value="RA"/>
    <property type="match status" value="1"/>
</dbReference>
<dbReference type="GO" id="GO:0007165">
    <property type="term" value="P:signal transduction"/>
    <property type="evidence" value="ECO:0007669"/>
    <property type="project" value="InterPro"/>
</dbReference>
<dbReference type="Gene3D" id="2.30.42.10">
    <property type="match status" value="1"/>
</dbReference>
<dbReference type="InterPro" id="IPR052072">
    <property type="entry name" value="Vascular_dev_regulator"/>
</dbReference>